<reference evidence="1 2" key="1">
    <citation type="journal article" date="2019" name="Sci. Rep.">
        <title>Orb-weaving spider Araneus ventricosus genome elucidates the spidroin gene catalogue.</title>
        <authorList>
            <person name="Kono N."/>
            <person name="Nakamura H."/>
            <person name="Ohtoshi R."/>
            <person name="Moran D.A.P."/>
            <person name="Shinohara A."/>
            <person name="Yoshida Y."/>
            <person name="Fujiwara M."/>
            <person name="Mori M."/>
            <person name="Tomita M."/>
            <person name="Arakawa K."/>
        </authorList>
    </citation>
    <scope>NUCLEOTIDE SEQUENCE [LARGE SCALE GENOMIC DNA]</scope>
</reference>
<gene>
    <name evidence="1" type="ORF">AVEN_142437_1</name>
</gene>
<accession>A0A4Y2WG17</accession>
<dbReference type="EMBL" id="BGPR01059568">
    <property type="protein sequence ID" value="GBO35584.1"/>
    <property type="molecule type" value="Genomic_DNA"/>
</dbReference>
<dbReference type="AlphaFoldDB" id="A0A4Y2WG17"/>
<name>A0A4Y2WG17_ARAVE</name>
<dbReference type="Proteomes" id="UP000499080">
    <property type="component" value="Unassembled WGS sequence"/>
</dbReference>
<keyword evidence="2" id="KW-1185">Reference proteome</keyword>
<protein>
    <submittedName>
        <fullName evidence="1">Uncharacterized protein</fullName>
    </submittedName>
</protein>
<sequence>MESLPLAVRILLTKSPEVSAAVHSSIHRFGVAWPTVHLTRYVCVIHDDSDPDPLSIMKVARTWLLLLLLVQKVLNQCSTYKIQYLHKLLQLLHNAFRFVKNLRSQEKL</sequence>
<organism evidence="1 2">
    <name type="scientific">Araneus ventricosus</name>
    <name type="common">Orbweaver spider</name>
    <name type="synonym">Epeira ventricosa</name>
    <dbReference type="NCBI Taxonomy" id="182803"/>
    <lineage>
        <taxon>Eukaryota</taxon>
        <taxon>Metazoa</taxon>
        <taxon>Ecdysozoa</taxon>
        <taxon>Arthropoda</taxon>
        <taxon>Chelicerata</taxon>
        <taxon>Arachnida</taxon>
        <taxon>Araneae</taxon>
        <taxon>Araneomorphae</taxon>
        <taxon>Entelegynae</taxon>
        <taxon>Araneoidea</taxon>
        <taxon>Araneidae</taxon>
        <taxon>Araneus</taxon>
    </lineage>
</organism>
<comment type="caution">
    <text evidence="1">The sequence shown here is derived from an EMBL/GenBank/DDBJ whole genome shotgun (WGS) entry which is preliminary data.</text>
</comment>
<evidence type="ECO:0000313" key="2">
    <source>
        <dbReference type="Proteomes" id="UP000499080"/>
    </source>
</evidence>
<proteinExistence type="predicted"/>
<evidence type="ECO:0000313" key="1">
    <source>
        <dbReference type="EMBL" id="GBO35584.1"/>
    </source>
</evidence>